<reference evidence="3" key="2">
    <citation type="journal article" date="2023" name="Front. Microbiol.">
        <title>Ralstonia chuxiongensis sp. nov., Ralstonia mojiangensis sp. nov., and Ralstonia soli sp. nov., isolated from tobacco fields, are three novel species in the family Burkholderiaceae.</title>
        <authorList>
            <person name="Lu C.H."/>
            <person name="Zhang Y.Y."/>
            <person name="Jiang N."/>
            <person name="Chen W."/>
            <person name="Shao X."/>
            <person name="Zhao Z.M."/>
            <person name="Lu W.L."/>
            <person name="Hu X."/>
            <person name="Xi Y.X."/>
            <person name="Zou S.Y."/>
            <person name="Wei Q.J."/>
            <person name="Lin Z.L."/>
            <person name="Gong L."/>
            <person name="Gai X.T."/>
            <person name="Zhang L.Q."/>
            <person name="Li J.Y."/>
            <person name="Jin Y."/>
            <person name="Xia Z.Y."/>
        </authorList>
    </citation>
    <scope>NUCLEOTIDE SEQUENCE</scope>
    <source>
        <strain evidence="3">21MJYT02-11</strain>
    </source>
</reference>
<evidence type="ECO:0000313" key="4">
    <source>
        <dbReference type="Proteomes" id="UP001162811"/>
    </source>
</evidence>
<evidence type="ECO:0000256" key="1">
    <source>
        <dbReference type="SAM" id="Phobius"/>
    </source>
</evidence>
<keyword evidence="1" id="KW-0472">Membrane</keyword>
<keyword evidence="3" id="KW-0012">Acyltransferase</keyword>
<feature type="transmembrane region" description="Helical" evidence="1">
    <location>
        <begin position="242"/>
        <end position="269"/>
    </location>
</feature>
<feature type="transmembrane region" description="Helical" evidence="1">
    <location>
        <begin position="40"/>
        <end position="60"/>
    </location>
</feature>
<feature type="transmembrane region" description="Helical" evidence="1">
    <location>
        <begin position="164"/>
        <end position="187"/>
    </location>
</feature>
<reference evidence="3" key="1">
    <citation type="submission" date="2022-06" db="EMBL/GenBank/DDBJ databases">
        <authorList>
            <person name="Lu C.-H."/>
        </authorList>
    </citation>
    <scope>NUCLEOTIDE SEQUENCE</scope>
    <source>
        <strain evidence="3">21MJYT02-11</strain>
    </source>
</reference>
<dbReference type="Proteomes" id="UP001162811">
    <property type="component" value="Unassembled WGS sequence"/>
</dbReference>
<dbReference type="RefSeq" id="WP_252679783.1">
    <property type="nucleotide sequence ID" value="NZ_JAMXHT010000003.1"/>
</dbReference>
<organism evidence="3 4">
    <name type="scientific">Ralstonia soli</name>
    <dbReference type="NCBI Taxonomy" id="2953896"/>
    <lineage>
        <taxon>Bacteria</taxon>
        <taxon>Pseudomonadati</taxon>
        <taxon>Pseudomonadota</taxon>
        <taxon>Betaproteobacteria</taxon>
        <taxon>Burkholderiales</taxon>
        <taxon>Burkholderiaceae</taxon>
        <taxon>Ralstonia</taxon>
    </lineage>
</organism>
<keyword evidence="4" id="KW-1185">Reference proteome</keyword>
<gene>
    <name evidence="3" type="ORF">NG900_10090</name>
</gene>
<feature type="transmembrane region" description="Helical" evidence="1">
    <location>
        <begin position="281"/>
        <end position="300"/>
    </location>
</feature>
<evidence type="ECO:0000313" key="3">
    <source>
        <dbReference type="EMBL" id="MCO5398542.1"/>
    </source>
</evidence>
<protein>
    <submittedName>
        <fullName evidence="3">Acyltransferase</fullName>
    </submittedName>
</protein>
<feature type="transmembrane region" description="Helical" evidence="1">
    <location>
        <begin position="81"/>
        <end position="103"/>
    </location>
</feature>
<feature type="transmembrane region" description="Helical" evidence="1">
    <location>
        <begin position="141"/>
        <end position="158"/>
    </location>
</feature>
<accession>A0ABT1AJE5</accession>
<dbReference type="EMBL" id="JAMXHT010000003">
    <property type="protein sequence ID" value="MCO5398542.1"/>
    <property type="molecule type" value="Genomic_DNA"/>
</dbReference>
<name>A0ABT1AJE5_9RALS</name>
<feature type="transmembrane region" description="Helical" evidence="1">
    <location>
        <begin position="320"/>
        <end position="346"/>
    </location>
</feature>
<dbReference type="InterPro" id="IPR050879">
    <property type="entry name" value="Acyltransferase_3"/>
</dbReference>
<proteinExistence type="predicted"/>
<dbReference type="PANTHER" id="PTHR23028">
    <property type="entry name" value="ACETYLTRANSFERASE"/>
    <property type="match status" value="1"/>
</dbReference>
<dbReference type="PANTHER" id="PTHR23028:SF53">
    <property type="entry name" value="ACYL_TRANSF_3 DOMAIN-CONTAINING PROTEIN"/>
    <property type="match status" value="1"/>
</dbReference>
<evidence type="ECO:0000259" key="2">
    <source>
        <dbReference type="Pfam" id="PF01757"/>
    </source>
</evidence>
<sequence>MDNELKSLTGLRGVAALYVVVYHFHPVTGNGPISAFFRHGYLAVDLFFVLSGFVMALNYGSMFRDGFSGKAYRKFLIRRIFRVYPLYLFITTCLAAGLLLGGAVPMSNVFAFFFVIVANTLMIQSWGIAPSIVSSAWSISTEWAAYLLFPLLVSILLYSRKSYVIAGSIASLASIVTLSLVDPSLVLGSQRERNGPLDLCAFDSIGPMVRCIAGFSLGLLAYRIRSIARVREILGCTPMSTTIGITVVALLCIPLSDTALAMLFPALIISLSFQRGLLSKILGTRAIYALGVWSYSIYLIHGPFTDLIRVLAANPVVHSIPGAATALTVVSMVTVVALSALAYSAIEEPARSQLKNILLRQRVSPNTETAHHQPLPLDDVRSGS</sequence>
<comment type="caution">
    <text evidence="3">The sequence shown here is derived from an EMBL/GenBank/DDBJ whole genome shotgun (WGS) entry which is preliminary data.</text>
</comment>
<keyword evidence="3" id="KW-0808">Transferase</keyword>
<keyword evidence="1" id="KW-0812">Transmembrane</keyword>
<feature type="transmembrane region" description="Helical" evidence="1">
    <location>
        <begin position="109"/>
        <end position="129"/>
    </location>
</feature>
<dbReference type="Pfam" id="PF01757">
    <property type="entry name" value="Acyl_transf_3"/>
    <property type="match status" value="1"/>
</dbReference>
<feature type="domain" description="Acyltransferase 3" evidence="2">
    <location>
        <begin position="6"/>
        <end position="340"/>
    </location>
</feature>
<dbReference type="InterPro" id="IPR002656">
    <property type="entry name" value="Acyl_transf_3_dom"/>
</dbReference>
<dbReference type="GO" id="GO:0016746">
    <property type="term" value="F:acyltransferase activity"/>
    <property type="evidence" value="ECO:0007669"/>
    <property type="project" value="UniProtKB-KW"/>
</dbReference>
<keyword evidence="1" id="KW-1133">Transmembrane helix</keyword>